<dbReference type="PANTHER" id="PTHR46354:SF13">
    <property type="entry name" value="PROTEIN DOG1-LIKE 4"/>
    <property type="match status" value="1"/>
</dbReference>
<dbReference type="Pfam" id="PF14144">
    <property type="entry name" value="DOG1"/>
    <property type="match status" value="1"/>
</dbReference>
<dbReference type="InterPro" id="IPR025422">
    <property type="entry name" value="TGA_domain"/>
</dbReference>
<protein>
    <recommendedName>
        <fullName evidence="1">DOG1 domain-containing protein</fullName>
    </recommendedName>
</protein>
<gene>
    <name evidence="2" type="ORF">AQUCO_01200214v1</name>
</gene>
<dbReference type="Proteomes" id="UP000230069">
    <property type="component" value="Unassembled WGS sequence"/>
</dbReference>
<dbReference type="OrthoDB" id="781635at2759"/>
<dbReference type="GO" id="GO:0006351">
    <property type="term" value="P:DNA-templated transcription"/>
    <property type="evidence" value="ECO:0007669"/>
    <property type="project" value="InterPro"/>
</dbReference>
<feature type="domain" description="DOG1" evidence="1">
    <location>
        <begin position="12"/>
        <end position="224"/>
    </location>
</feature>
<dbReference type="InParanoid" id="A0A2G5E4T7"/>
<dbReference type="EMBL" id="KZ305029">
    <property type="protein sequence ID" value="PIA50802.1"/>
    <property type="molecule type" value="Genomic_DNA"/>
</dbReference>
<dbReference type="InterPro" id="IPR051886">
    <property type="entry name" value="Seed_Dev/Stress_Resp_Reg"/>
</dbReference>
<accession>A0A2G5E4T7</accession>
<evidence type="ECO:0000313" key="3">
    <source>
        <dbReference type="Proteomes" id="UP000230069"/>
    </source>
</evidence>
<dbReference type="PANTHER" id="PTHR46354">
    <property type="entry name" value="DOG1 DOMAIN-CONTAINING PROTEIN"/>
    <property type="match status" value="1"/>
</dbReference>
<dbReference type="GO" id="GO:0043565">
    <property type="term" value="F:sequence-specific DNA binding"/>
    <property type="evidence" value="ECO:0007669"/>
    <property type="project" value="InterPro"/>
</dbReference>
<sequence>MPNTSSKNASDGICFANFFETWLVTTKIYMDKLNFLSSKIHQEAELESLVVQVLSHYQHYYDTKSRAARENVFMLLSPPWLSTFERAFLWIAGFKPALAFRIVETSVGRELTIPQVEKIEKLKVETRVTEKAFTDEMATIQNKIAGPPMVKIVTRTDTAEVLDIVTGKIKESLRDLVLNADILRTTTTKELVDILSPVQAAKFLAAAAQHQLRIHKFGLQRDAARNAT</sequence>
<dbReference type="STRING" id="218851.A0A2G5E4T7"/>
<proteinExistence type="predicted"/>
<keyword evidence="3" id="KW-1185">Reference proteome</keyword>
<organism evidence="2 3">
    <name type="scientific">Aquilegia coerulea</name>
    <name type="common">Rocky mountain columbine</name>
    <dbReference type="NCBI Taxonomy" id="218851"/>
    <lineage>
        <taxon>Eukaryota</taxon>
        <taxon>Viridiplantae</taxon>
        <taxon>Streptophyta</taxon>
        <taxon>Embryophyta</taxon>
        <taxon>Tracheophyta</taxon>
        <taxon>Spermatophyta</taxon>
        <taxon>Magnoliopsida</taxon>
        <taxon>Ranunculales</taxon>
        <taxon>Ranunculaceae</taxon>
        <taxon>Thalictroideae</taxon>
        <taxon>Aquilegia</taxon>
    </lineage>
</organism>
<evidence type="ECO:0000259" key="1">
    <source>
        <dbReference type="PROSITE" id="PS51806"/>
    </source>
</evidence>
<dbReference type="PROSITE" id="PS51806">
    <property type="entry name" value="DOG1"/>
    <property type="match status" value="1"/>
</dbReference>
<dbReference type="AlphaFoldDB" id="A0A2G5E4T7"/>
<reference evidence="2 3" key="1">
    <citation type="submission" date="2017-09" db="EMBL/GenBank/DDBJ databases">
        <title>WGS assembly of Aquilegia coerulea Goldsmith.</title>
        <authorList>
            <person name="Hodges S."/>
            <person name="Kramer E."/>
            <person name="Nordborg M."/>
            <person name="Tomkins J."/>
            <person name="Borevitz J."/>
            <person name="Derieg N."/>
            <person name="Yan J."/>
            <person name="Mihaltcheva S."/>
            <person name="Hayes R.D."/>
            <person name="Rokhsar D."/>
        </authorList>
    </citation>
    <scope>NUCLEOTIDE SEQUENCE [LARGE SCALE GENOMIC DNA]</scope>
    <source>
        <strain evidence="3">cv. Goldsmith</strain>
    </source>
</reference>
<name>A0A2G5E4T7_AQUCA</name>
<evidence type="ECO:0000313" key="2">
    <source>
        <dbReference type="EMBL" id="PIA50802.1"/>
    </source>
</evidence>